<dbReference type="EMBL" id="DAAWGW010000004">
    <property type="protein sequence ID" value="HAF7836597.1"/>
    <property type="molecule type" value="Genomic_DNA"/>
</dbReference>
<dbReference type="EMBL" id="DAARBA010000002">
    <property type="protein sequence ID" value="HAE1678677.1"/>
    <property type="molecule type" value="Genomic_DNA"/>
</dbReference>
<evidence type="ECO:0000313" key="49">
    <source>
        <dbReference type="EMBL" id="EDG6336837.1"/>
    </source>
</evidence>
<evidence type="ECO:0000313" key="67">
    <source>
        <dbReference type="EMBL" id="HAB5773977.1"/>
    </source>
</evidence>
<dbReference type="EMBL" id="DAAMKJ010000004">
    <property type="protein sequence ID" value="HAC7053911.1"/>
    <property type="molecule type" value="Genomic_DNA"/>
</dbReference>
<accession>A0A3V0KIC2</accession>
<evidence type="ECO:0000313" key="44">
    <source>
        <dbReference type="EMBL" id="EDB8897742.1"/>
    </source>
</evidence>
<dbReference type="EMBL" id="DAASNY010000003">
    <property type="protein sequence ID" value="HAE6306376.1"/>
    <property type="molecule type" value="Genomic_DNA"/>
</dbReference>
<evidence type="ECO:0000313" key="84">
    <source>
        <dbReference type="EMBL" id="HAF0340962.1"/>
    </source>
</evidence>
<evidence type="ECO:0000313" key="39">
    <source>
        <dbReference type="EMBL" id="ECX1649768.1"/>
    </source>
</evidence>
<evidence type="ECO:0000313" key="55">
    <source>
        <dbReference type="EMBL" id="HAB1676954.1"/>
    </source>
</evidence>
<evidence type="ECO:0000313" key="38">
    <source>
        <dbReference type="EMBL" id="ECV5413605.1"/>
    </source>
</evidence>
<evidence type="ECO:0000313" key="61">
    <source>
        <dbReference type="EMBL" id="HAB4348970.1"/>
    </source>
</evidence>
<dbReference type="EMBL" id="AALLAD010000011">
    <property type="protein sequence ID" value="EDA7188655.1"/>
    <property type="molecule type" value="Genomic_DNA"/>
</dbReference>
<evidence type="ECO:0000313" key="73">
    <source>
        <dbReference type="EMBL" id="HAE1618049.1"/>
    </source>
</evidence>
<dbReference type="EMBL" id="AAFZEX010000066">
    <property type="protein sequence ID" value="EBL4738987.1"/>
    <property type="molecule type" value="Genomic_DNA"/>
</dbReference>
<evidence type="ECO:0000313" key="5">
    <source>
        <dbReference type="EMBL" id="EBO2481915.1"/>
    </source>
</evidence>
<dbReference type="EMBL" id="DAAMGN010000003">
    <property type="protein sequence ID" value="HAC6551588.1"/>
    <property type="molecule type" value="Genomic_DNA"/>
</dbReference>
<evidence type="ECO:0000313" key="22">
    <source>
        <dbReference type="EMBL" id="ECB5813242.1"/>
    </source>
</evidence>
<dbReference type="SUPFAM" id="SSF103370">
    <property type="entry name" value="NinB"/>
    <property type="match status" value="1"/>
</dbReference>
<evidence type="ECO:0000313" key="23">
    <source>
        <dbReference type="EMBL" id="ECD7998097.1"/>
    </source>
</evidence>
<evidence type="ECO:0000313" key="40">
    <source>
        <dbReference type="EMBL" id="ECY9479685.1"/>
    </source>
</evidence>
<dbReference type="EMBL" id="DAAGMO010000004">
    <property type="protein sequence ID" value="HAB3677140.1"/>
    <property type="molecule type" value="Genomic_DNA"/>
</dbReference>
<evidence type="ECO:0000313" key="80">
    <source>
        <dbReference type="EMBL" id="HAE6306376.1"/>
    </source>
</evidence>
<sequence>MQEFILHETNKSQFWLVLKQILSTGKRWHIKISEYREKRSLPQNSLMWKWNTEIADQLSATGVDRFTDEEVHEWLKDMYCPATPVTVFGMTRYVKSTRQLDIGEMHKYLTDIDQWAHQKGLRLTIPDNCEYLDLKRRQEE</sequence>
<dbReference type="EMBL" id="DAASFK010000003">
    <property type="protein sequence ID" value="HAE5303345.1"/>
    <property type="molecule type" value="Genomic_DNA"/>
</dbReference>
<evidence type="ECO:0000313" key="56">
    <source>
        <dbReference type="EMBL" id="HAB1721505.1"/>
    </source>
</evidence>
<evidence type="ECO:0000313" key="27">
    <source>
        <dbReference type="EMBL" id="ECS9814883.1"/>
    </source>
</evidence>
<dbReference type="EMBL" id="AAGJYV010000067">
    <property type="protein sequence ID" value="EBO8932949.1"/>
    <property type="molecule type" value="Genomic_DNA"/>
</dbReference>
<evidence type="ECO:0000313" key="58">
    <source>
        <dbReference type="EMBL" id="HAB3677140.1"/>
    </source>
</evidence>
<evidence type="ECO:0000313" key="11">
    <source>
        <dbReference type="EMBL" id="EBO9088215.1"/>
    </source>
</evidence>
<evidence type="ECO:0000313" key="74">
    <source>
        <dbReference type="EMBL" id="HAE1678677.1"/>
    </source>
</evidence>
<dbReference type="EMBL" id="AAMIZD010000048">
    <property type="protein sequence ID" value="EDH8389856.1"/>
    <property type="molecule type" value="Genomic_DNA"/>
</dbReference>
<dbReference type="EMBL" id="AAGDRP010000052">
    <property type="protein sequence ID" value="EBM7866558.1"/>
    <property type="molecule type" value="Genomic_DNA"/>
</dbReference>
<evidence type="ECO:0000313" key="70">
    <source>
        <dbReference type="EMBL" id="HAC7053911.1"/>
    </source>
</evidence>
<dbReference type="EMBL" id="AAJEAI010000048">
    <property type="protein sequence ID" value="ECK9185688.1"/>
    <property type="molecule type" value="Genomic_DNA"/>
</dbReference>
<reference evidence="50" key="4">
    <citation type="submission" date="2018-07" db="EMBL/GenBank/DDBJ databases">
        <authorList>
            <consortium name="PulseNet: The National Subtyping Network for Foodborne Disease Surveillance"/>
            <person name="Tarr C.L."/>
            <person name="Trees E."/>
            <person name="Katz L.S."/>
            <person name="Carleton-Romer H.A."/>
            <person name="Stroika S."/>
            <person name="Kucerova Z."/>
            <person name="Roache K.F."/>
            <person name="Sabol A.L."/>
            <person name="Besser J."/>
            <person name="Gerner-Smidt P."/>
        </authorList>
    </citation>
    <scope>NUCLEOTIDE SEQUENCE</scope>
    <source>
        <strain evidence="50">PNUSAS013018</strain>
    </source>
</reference>
<evidence type="ECO:0000313" key="1">
    <source>
        <dbReference type="EMBL" id="EBL4738987.1"/>
    </source>
</evidence>
<dbReference type="AlphaFoldDB" id="A0A3V0KIC2"/>
<evidence type="ECO:0000313" key="21">
    <source>
        <dbReference type="EMBL" id="ECB2704419.1"/>
    </source>
</evidence>
<evidence type="ECO:0000313" key="16">
    <source>
        <dbReference type="EMBL" id="EBZ3768227.1"/>
    </source>
</evidence>
<evidence type="ECO:0000313" key="82">
    <source>
        <dbReference type="EMBL" id="HAF0041824.1"/>
    </source>
</evidence>
<evidence type="ECO:0000313" key="76">
    <source>
        <dbReference type="EMBL" id="HAE5289643.1"/>
    </source>
</evidence>
<evidence type="ECO:0000313" key="30">
    <source>
        <dbReference type="EMBL" id="ECU0730089.1"/>
    </source>
</evidence>
<dbReference type="EMBL" id="DAARIV010000002">
    <property type="protein sequence ID" value="HAE2605786.1"/>
    <property type="molecule type" value="Genomic_DNA"/>
</dbReference>
<dbReference type="EMBL" id="DAAUEF010000008">
    <property type="protein sequence ID" value="HAF1326747.1"/>
    <property type="molecule type" value="Genomic_DNA"/>
</dbReference>
<dbReference type="EMBL" id="AAMLRT010000031">
    <property type="protein sequence ID" value="EDI6535358.1"/>
    <property type="molecule type" value="Genomic_DNA"/>
</dbReference>
<evidence type="ECO:0000313" key="91">
    <source>
        <dbReference type="EMBL" id="QJV37098.1"/>
    </source>
</evidence>
<dbReference type="EMBL" id="AAMDBK010000046">
    <property type="protein sequence ID" value="EDG1267747.1"/>
    <property type="molecule type" value="Genomic_DNA"/>
</dbReference>
<dbReference type="EMBL" id="AAHPAG010000067">
    <property type="protein sequence ID" value="EBY7803279.1"/>
    <property type="molecule type" value="Genomic_DNA"/>
</dbReference>
<evidence type="ECO:0000313" key="3">
    <source>
        <dbReference type="EMBL" id="EBM8275873.1"/>
    </source>
</evidence>
<dbReference type="EMBL" id="AAHWEZ010000020">
    <property type="protein sequence ID" value="ECB0125562.1"/>
    <property type="molecule type" value="Genomic_DNA"/>
</dbReference>
<dbReference type="EMBL" id="AAGDVW010000061">
    <property type="protein sequence ID" value="EBM8275873.1"/>
    <property type="molecule type" value="Genomic_DNA"/>
</dbReference>
<dbReference type="EMBL" id="AAKOUH010000143">
    <property type="protein sequence ID" value="ECU0730089.1"/>
    <property type="molecule type" value="Genomic_DNA"/>
</dbReference>
<dbReference type="InterPro" id="IPR036619">
    <property type="entry name" value="NinB_sf"/>
</dbReference>
<evidence type="ECO:0000313" key="77">
    <source>
        <dbReference type="EMBL" id="HAE5303345.1"/>
    </source>
</evidence>
<dbReference type="EMBL" id="DAATTN010000003">
    <property type="protein sequence ID" value="HAF0043859.1"/>
    <property type="molecule type" value="Genomic_DNA"/>
</dbReference>
<dbReference type="EMBL" id="AAHXAP010000073">
    <property type="protein sequence ID" value="ECB2704419.1"/>
    <property type="molecule type" value="Genomic_DNA"/>
</dbReference>
<dbReference type="EMBL" id="AAGJVM010000060">
    <property type="protein sequence ID" value="EBO8410523.1"/>
    <property type="molecule type" value="Genomic_DNA"/>
</dbReference>
<evidence type="ECO:0000313" key="17">
    <source>
        <dbReference type="EMBL" id="EBZ3923639.1"/>
    </source>
</evidence>
<evidence type="ECO:0000313" key="69">
    <source>
        <dbReference type="EMBL" id="HAC6597834.1"/>
    </source>
</evidence>
<evidence type="ECO:0000313" key="7">
    <source>
        <dbReference type="EMBL" id="EBO8483328.1"/>
    </source>
</evidence>
<evidence type="ECO:0000313" key="47">
    <source>
        <dbReference type="EMBL" id="EDG1267747.1"/>
    </source>
</evidence>
<evidence type="ECO:0000313" key="29">
    <source>
        <dbReference type="EMBL" id="ECT3917470.1"/>
    </source>
</evidence>
<evidence type="ECO:0000313" key="34">
    <source>
        <dbReference type="EMBL" id="ECU1307526.1"/>
    </source>
</evidence>
<evidence type="ECO:0000313" key="89">
    <source>
        <dbReference type="EMBL" id="QJV32470.1"/>
    </source>
</evidence>
<dbReference type="EMBL" id="AAHLCX010000004">
    <property type="protein sequence ID" value="EBX3963881.1"/>
    <property type="molecule type" value="Genomic_DNA"/>
</dbReference>
<dbReference type="EMBL" id="AAMKJR010000036">
    <property type="protein sequence ID" value="EDI2673951.1"/>
    <property type="molecule type" value="Genomic_DNA"/>
</dbReference>
<evidence type="ECO:0000313" key="41">
    <source>
        <dbReference type="EMBL" id="ECZ8878242.1"/>
    </source>
</evidence>
<evidence type="ECO:0000313" key="90">
    <source>
        <dbReference type="EMBL" id="QJV33945.1"/>
    </source>
</evidence>
<evidence type="ECO:0000313" key="35">
    <source>
        <dbReference type="EMBL" id="ECU2848295.1"/>
    </source>
</evidence>
<proteinExistence type="predicted"/>
<evidence type="ECO:0000313" key="64">
    <source>
        <dbReference type="EMBL" id="HAB4695255.1"/>
    </source>
</evidence>
<evidence type="ECO:0000313" key="59">
    <source>
        <dbReference type="EMBL" id="HAB3717283.1"/>
    </source>
</evidence>
<dbReference type="EMBL" id="DAAGVG010000001">
    <property type="protein sequence ID" value="HAB4695255.1"/>
    <property type="molecule type" value="Genomic_DNA"/>
</dbReference>
<dbReference type="EMBL" id="AAKOVZ010000079">
    <property type="protein sequence ID" value="ECU0931734.1"/>
    <property type="molecule type" value="Genomic_DNA"/>
</dbReference>
<dbReference type="EMBL" id="DAAFWO010000002">
    <property type="protein sequence ID" value="HAB1819698.1"/>
    <property type="molecule type" value="Genomic_DNA"/>
</dbReference>
<dbReference type="EMBL" id="DAAUEJ010000004">
    <property type="protein sequence ID" value="HAF1347742.1"/>
    <property type="molecule type" value="Genomic_DNA"/>
</dbReference>
<evidence type="ECO:0000313" key="43">
    <source>
        <dbReference type="EMBL" id="EDB8864824.1"/>
    </source>
</evidence>
<evidence type="ECO:0008006" key="93">
    <source>
        <dbReference type="Google" id="ProtNLM"/>
    </source>
</evidence>
<dbReference type="EMBL" id="DAASGO010000009">
    <property type="protein sequence ID" value="HAE5433156.1"/>
    <property type="molecule type" value="Genomic_DNA"/>
</dbReference>
<dbReference type="EMBL" id="AALGHN010000044">
    <property type="protein sequence ID" value="ECY9479685.1"/>
    <property type="molecule type" value="Genomic_DNA"/>
</dbReference>
<dbReference type="EMBL" id="DAASFJ010000003">
    <property type="protein sequence ID" value="HAE5289643.1"/>
    <property type="molecule type" value="Genomic_DNA"/>
</dbReference>
<evidence type="ECO:0000313" key="53">
    <source>
        <dbReference type="EMBL" id="EDI6535358.1"/>
    </source>
</evidence>
<evidence type="ECO:0000313" key="88">
    <source>
        <dbReference type="EMBL" id="HAF7836597.1"/>
    </source>
</evidence>
<evidence type="ECO:0000313" key="28">
    <source>
        <dbReference type="EMBL" id="ECT1142995.1"/>
    </source>
</evidence>
<evidence type="ECO:0000313" key="65">
    <source>
        <dbReference type="EMBL" id="HAB5560151.1"/>
    </source>
</evidence>
<evidence type="ECO:0000313" key="85">
    <source>
        <dbReference type="EMBL" id="HAF1326747.1"/>
    </source>
</evidence>
<dbReference type="EMBL" id="AALIFF010000064">
    <property type="protein sequence ID" value="ECZ8878242.1"/>
    <property type="molecule type" value="Genomic_DNA"/>
</dbReference>
<dbReference type="EMBL" id="AAHQZD010000021">
    <property type="protein sequence ID" value="EBZ3923639.1"/>
    <property type="molecule type" value="Genomic_DNA"/>
</dbReference>
<reference evidence="24" key="6">
    <citation type="submission" date="2019-03" db="EMBL/GenBank/DDBJ databases">
        <authorList>
            <person name="Ashton P.M."/>
            <person name="Dallman T."/>
            <person name="Nair S."/>
            <person name="De Pinna E."/>
            <person name="Peters T."/>
            <person name="Grant K."/>
        </authorList>
    </citation>
    <scope>NUCLEOTIDE SEQUENCE</scope>
    <source>
        <strain evidence="42">113036</strain>
        <strain evidence="13">464040</strain>
        <strain evidence="12">516951</strain>
        <strain evidence="20">563459</strain>
        <strain evidence="17">624378</strain>
        <strain evidence="24">707098</strain>
        <strain evidence="23">761617</strain>
    </source>
</reference>
<dbReference type="EMBL" id="AAKSCF010000053">
    <property type="protein sequence ID" value="ECV3265374.1"/>
    <property type="molecule type" value="Genomic_DNA"/>
</dbReference>
<dbReference type="EMBL" id="AAHTGE010000032">
    <property type="protein sequence ID" value="ECA0964547.1"/>
    <property type="molecule type" value="Genomic_DNA"/>
</dbReference>
<reference evidence="41" key="2">
    <citation type="submission" date="2018-07" db="EMBL/GenBank/DDBJ databases">
        <authorList>
            <consortium name="NARMS: The National Antimicrobial Resistance Monitoring System"/>
        </authorList>
    </citation>
    <scope>NUCLEOTIDE SEQUENCE</scope>
    <source>
        <strain evidence="9">FSIS11919428</strain>
        <strain evidence="41">FSIS1605484</strain>
        <strain evidence="47">FSIS1710722</strain>
    </source>
</reference>
<evidence type="ECO:0000313" key="15">
    <source>
        <dbReference type="EMBL" id="EBZ3641186.1"/>
    </source>
</evidence>
<dbReference type="EMBL" id="DAAHDX010000003">
    <property type="protein sequence ID" value="HAB5733427.1"/>
    <property type="molecule type" value="Genomic_DNA"/>
</dbReference>
<evidence type="ECO:0000313" key="86">
    <source>
        <dbReference type="EMBL" id="HAF1347742.1"/>
    </source>
</evidence>
<evidence type="ECO:0000313" key="9">
    <source>
        <dbReference type="EMBL" id="EBO8904922.1"/>
    </source>
</evidence>
<evidence type="ECO:0000313" key="4">
    <source>
        <dbReference type="EMBL" id="EBO1800495.1"/>
    </source>
</evidence>
<evidence type="ECO:0000313" key="81">
    <source>
        <dbReference type="EMBL" id="HAE7977645.1"/>
    </source>
</evidence>
<reference evidence="21" key="5">
    <citation type="submission" date="2019-02" db="EMBL/GenBank/DDBJ databases">
        <authorList>
            <consortium name="GenomeTrakr network: Whole genome sequencing for foodborne pathogen traceback"/>
        </authorList>
    </citation>
    <scope>NUCLEOTIDE SEQUENCE</scope>
    <source>
        <strain evidence="43">CFSAN037700</strain>
        <strain evidence="44">CFSAN037709</strain>
        <strain evidence="45">CFSAN037722</strain>
        <strain evidence="26">FSIS11809892</strain>
        <strain evidence="31">FSIS11809959</strain>
        <strain evidence="32">FSIS11810047</strain>
        <strain evidence="33">FSIS11810049</strain>
        <strain evidence="27">FSIS11810308</strain>
        <strain evidence="38">FSIS11811714</strain>
        <strain evidence="7">FSIS11813724</strain>
        <strain evidence="14">FSIS11814311</strain>
        <strain evidence="16">FSIS11814551</strain>
        <strain evidence="15">FSIS11814560</strain>
        <strain evidence="3">FSIS11919071</strain>
        <strain evidence="5">FSIS11919895</strain>
        <strain evidence="1">FSIS11920420</strain>
        <strain evidence="25">FSIS11920791</strain>
        <strain evidence="39">FSIS1504604</strain>
        <strain evidence="40">FSIS1505305</strain>
        <strain evidence="46">FSIS1607987</strain>
        <strain evidence="48">FSIS1700006</strain>
        <strain evidence="51">FSIS1701215</strain>
        <strain evidence="52">FSIS1701557</strain>
        <strain evidence="53">FSIS1702006</strain>
        <strain evidence="49">FSIS1710673</strain>
        <strain evidence="30">FSIS21821670</strain>
        <strain evidence="34">FSIS21821799</strain>
        <strain evidence="36">FSIS21821917</strain>
        <strain evidence="29">FSIS21822115</strain>
        <strain evidence="19">FSIS21823005</strain>
        <strain evidence="8">FSIS21823015</strain>
        <strain evidence="6">FSIS21823046</strain>
        <strain evidence="21">FSIS21923374</strain>
        <strain evidence="22">FSIS21923591</strain>
        <strain evidence="10">FSIS21923917</strain>
        <strain evidence="37">FSIS31800552</strain>
        <strain evidence="28">FSIS31800621</strain>
        <strain evidence="35">FSIS31800750</strain>
        <strain evidence="18">FSIS31801318</strain>
        <strain evidence="2">FSIS31901417</strain>
        <strain evidence="4">FSIS31901572</strain>
        <strain evidence="11">FSIS31901849</strain>
    </source>
</reference>
<dbReference type="EMBL" id="AAKOZE010000120">
    <property type="protein sequence ID" value="ECU1307526.1"/>
    <property type="molecule type" value="Genomic_DNA"/>
</dbReference>
<dbReference type="EMBL" id="AAMEVE010000047">
    <property type="protein sequence ID" value="EDG6336837.1"/>
    <property type="molecule type" value="Genomic_DNA"/>
</dbReference>
<evidence type="ECO:0000313" key="42">
    <source>
        <dbReference type="EMBL" id="EDA7188655.1"/>
    </source>
</evidence>
<name>A0A3V0KIC2_SALIN</name>
<dbReference type="EMBL" id="DAAQYB010000001">
    <property type="protein sequence ID" value="HAE1342391.1"/>
    <property type="molecule type" value="Genomic_DNA"/>
</dbReference>
<evidence type="ECO:0000313" key="20">
    <source>
        <dbReference type="EMBL" id="ECB0125562.1"/>
    </source>
</evidence>
<evidence type="ECO:0000313" key="54">
    <source>
        <dbReference type="EMBL" id="HAA0876458.1"/>
    </source>
</evidence>
<dbReference type="EMBL" id="AAGJUI010000124">
    <property type="protein sequence ID" value="EBO8483328.1"/>
    <property type="molecule type" value="Genomic_DNA"/>
</dbReference>
<dbReference type="EMBL" id="DAAFVT010000002">
    <property type="protein sequence ID" value="HAB1721505.1"/>
    <property type="molecule type" value="Genomic_DNA"/>
</dbReference>
<dbReference type="EMBL" id="DAAAKK010000035">
    <property type="protein sequence ID" value="HAA0876458.1"/>
    <property type="molecule type" value="Genomic_DNA"/>
</dbReference>
<dbReference type="EMBL" id="CP052801">
    <property type="protein sequence ID" value="QJV32470.1"/>
    <property type="molecule type" value="Genomic_DNA"/>
</dbReference>
<evidence type="ECO:0000313" key="68">
    <source>
        <dbReference type="EMBL" id="HAC6551588.1"/>
    </source>
</evidence>
<dbReference type="EMBL" id="AAKMPT010000115">
    <property type="protein sequence ID" value="ECT3917470.1"/>
    <property type="molecule type" value="Genomic_DNA"/>
</dbReference>
<evidence type="ECO:0000313" key="19">
    <source>
        <dbReference type="EMBL" id="ECA3974291.1"/>
    </source>
</evidence>
<dbReference type="EMBL" id="DAAGSN010000059">
    <property type="protein sequence ID" value="HAB4385055.1"/>
    <property type="molecule type" value="Genomic_DNA"/>
</dbReference>
<evidence type="ECO:0000313" key="52">
    <source>
        <dbReference type="EMBL" id="EDI2673951.1"/>
    </source>
</evidence>
<evidence type="ECO:0000313" key="50">
    <source>
        <dbReference type="EMBL" id="EDH4948350.1"/>
    </source>
</evidence>
<evidence type="ECO:0000313" key="13">
    <source>
        <dbReference type="EMBL" id="EBY7803279.1"/>
    </source>
</evidence>
<dbReference type="EMBL" id="AAHQXU010000093">
    <property type="protein sequence ID" value="EBZ3768227.1"/>
    <property type="molecule type" value="Genomic_DNA"/>
</dbReference>
<dbReference type="EMBL" id="DAAMGU010000003">
    <property type="protein sequence ID" value="HAC6597834.1"/>
    <property type="molecule type" value="Genomic_DNA"/>
</dbReference>
<dbReference type="NCBIfam" id="NF007281">
    <property type="entry name" value="PRK09741.1"/>
    <property type="match status" value="1"/>
</dbReference>
<protein>
    <recommendedName>
        <fullName evidence="93">DNA base-flipping protein</fullName>
    </recommendedName>
</protein>
<evidence type="ECO:0000313" key="37">
    <source>
        <dbReference type="EMBL" id="ECV3265374.1"/>
    </source>
</evidence>
<evidence type="ECO:0000313" key="78">
    <source>
        <dbReference type="EMBL" id="HAE5433156.1"/>
    </source>
</evidence>
<evidence type="ECO:0000313" key="72">
    <source>
        <dbReference type="EMBL" id="HAE1585203.1"/>
    </source>
</evidence>
<evidence type="ECO:0000313" key="75">
    <source>
        <dbReference type="EMBL" id="HAE2605786.1"/>
    </source>
</evidence>
<evidence type="ECO:0000313" key="33">
    <source>
        <dbReference type="EMBL" id="ECU0950803.1"/>
    </source>
</evidence>
<evidence type="ECO:0000313" key="14">
    <source>
        <dbReference type="EMBL" id="EBZ1339810.1"/>
    </source>
</evidence>
<dbReference type="EMBL" id="AAKYXH010000035">
    <property type="protein sequence ID" value="ECX1649768.1"/>
    <property type="molecule type" value="Genomic_DNA"/>
</dbReference>
<dbReference type="EMBL" id="AAGKAB010000080">
    <property type="protein sequence ID" value="EBO9088215.1"/>
    <property type="molecule type" value="Genomic_DNA"/>
</dbReference>
<evidence type="ECO:0000313" key="18">
    <source>
        <dbReference type="EMBL" id="ECA0964547.1"/>
    </source>
</evidence>
<dbReference type="EMBL" id="AAMHVA010000064">
    <property type="protein sequence ID" value="EDH4948350.1"/>
    <property type="molecule type" value="Genomic_DNA"/>
</dbReference>
<dbReference type="EMBL" id="DAAGTV010000027">
    <property type="protein sequence ID" value="HAB4533284.1"/>
    <property type="molecule type" value="Genomic_DNA"/>
</dbReference>
<evidence type="ECO:0000313" key="66">
    <source>
        <dbReference type="EMBL" id="HAB5733427.1"/>
    </source>
</evidence>
<dbReference type="EMBL" id="DAATVX010000003">
    <property type="protein sequence ID" value="HAF0340962.1"/>
    <property type="molecule type" value="Genomic_DNA"/>
</dbReference>
<dbReference type="EMBL" id="DAAFVM010000002">
    <property type="protein sequence ID" value="HAB1676954.1"/>
    <property type="molecule type" value="Genomic_DNA"/>
</dbReference>
<dbReference type="EMBL" id="CP052801">
    <property type="protein sequence ID" value="QJV33945.1"/>
    <property type="molecule type" value="Genomic_DNA"/>
</dbReference>
<dbReference type="EMBL" id="AALOYY010000048">
    <property type="protein sequence ID" value="EDB8864824.1"/>
    <property type="molecule type" value="Genomic_DNA"/>
</dbReference>
<evidence type="ECO:0000313" key="79">
    <source>
        <dbReference type="EMBL" id="HAE5470380.1"/>
    </source>
</evidence>
<dbReference type="EMBL" id="AAHQWV010000080">
    <property type="protein sequence ID" value="EBZ3641186.1"/>
    <property type="molecule type" value="Genomic_DNA"/>
</dbReference>
<dbReference type="EMBL" id="AAKOVI010000105">
    <property type="protein sequence ID" value="ECU0851627.1"/>
    <property type="molecule type" value="Genomic_DNA"/>
</dbReference>
<evidence type="ECO:0000313" key="6">
    <source>
        <dbReference type="EMBL" id="EBO8410523.1"/>
    </source>
</evidence>
<dbReference type="EMBL" id="AAKOWC010000104">
    <property type="protein sequence ID" value="ECU0950803.1"/>
    <property type="molecule type" value="Genomic_DNA"/>
</dbReference>
<evidence type="ECO:0000313" key="87">
    <source>
        <dbReference type="EMBL" id="HAF7562583.1"/>
    </source>
</evidence>
<evidence type="ECO:0000313" key="10">
    <source>
        <dbReference type="EMBL" id="EBO8932949.1"/>
    </source>
</evidence>
<evidence type="ECO:0000313" key="51">
    <source>
        <dbReference type="EMBL" id="EDH8389856.1"/>
    </source>
</evidence>
<dbReference type="EMBL" id="AAGHRN010000062">
    <property type="protein sequence ID" value="EBO1800495.1"/>
    <property type="molecule type" value="Genomic_DNA"/>
</dbReference>
<dbReference type="EMBL" id="AAGJYK010000070">
    <property type="protein sequence ID" value="EBO8904922.1"/>
    <property type="molecule type" value="Genomic_DNA"/>
</dbReference>
<dbReference type="EMBL" id="AAHYAN010000069">
    <property type="protein sequence ID" value="ECB5813242.1"/>
    <property type="molecule type" value="Genomic_DNA"/>
</dbReference>
<dbReference type="Proteomes" id="UP000839930">
    <property type="component" value="Unassembled WGS sequence"/>
</dbReference>
<dbReference type="EMBL" id="AAHUFL010000066">
    <property type="protein sequence ID" value="ECA3974291.1"/>
    <property type="molecule type" value="Genomic_DNA"/>
</dbReference>
<evidence type="ECO:0000313" key="62">
    <source>
        <dbReference type="EMBL" id="HAB4385055.1"/>
    </source>
</evidence>
<dbReference type="EMBL" id="DAAGQT010000002">
    <property type="protein sequence ID" value="HAB4171844.1"/>
    <property type="molecule type" value="Genomic_DNA"/>
</dbReference>
<evidence type="ECO:0000313" key="26">
    <source>
        <dbReference type="EMBL" id="ECS9071790.1"/>
    </source>
</evidence>
<reference evidence="75" key="1">
    <citation type="journal article" date="2018" name="Genome Biol.">
        <title>SKESA: strategic k-mer extension for scrupulous assemblies.</title>
        <authorList>
            <person name="Souvorov A."/>
            <person name="Agarwala R."/>
            <person name="Lipman D.J."/>
        </authorList>
    </citation>
    <scope>NUCLEOTIDE SEQUENCE</scope>
    <source>
        <strain evidence="83">07041415_broiler_meat_pESI_ESC-S_2007</strain>
        <strain evidence="68">09051564_79_broiler_meat_pESI_ESC-S_2009</strain>
        <strain evidence="77">12037823_11_broiler_chicken_pESI_CTX_M1_2012</strain>
        <strain evidence="54">13-3055</strain>
        <strain evidence="84">13002124_1_human_pESI_CTX_M1_2013</strain>
        <strain evidence="81">13002124_34_broiler meat_pESI_CTX_M1_2013</strain>
        <strain evidence="82">14026835_human_pESI_CTX_M65_2014</strain>
        <strain evidence="76">14035093_human_pESI_CTX_M1_2014</strain>
        <strain evidence="69">14057027_15_broiler_meat_pESI_CTX_M1_2014</strain>
        <strain evidence="75">Salmonella enterica</strain>
    </source>
</reference>
<evidence type="ECO:0000313" key="12">
    <source>
        <dbReference type="EMBL" id="EBX3963881.1"/>
    </source>
</evidence>
<dbReference type="EMBL" id="AAIFWQ010000022">
    <property type="protein sequence ID" value="ECD7998097.1"/>
    <property type="molecule type" value="Genomic_DNA"/>
</dbReference>
<evidence type="ECO:0000313" key="45">
    <source>
        <dbReference type="EMBL" id="EDB8944539.1"/>
    </source>
</evidence>
<evidence type="ECO:0000313" key="83">
    <source>
        <dbReference type="EMBL" id="HAF0043859.1"/>
    </source>
</evidence>
<evidence type="ECO:0000313" key="31">
    <source>
        <dbReference type="EMBL" id="ECU0851627.1"/>
    </source>
</evidence>
<evidence type="ECO:0000313" key="71">
    <source>
        <dbReference type="EMBL" id="HAE1342391.1"/>
    </source>
</evidence>
<evidence type="ECO:0000313" key="25">
    <source>
        <dbReference type="EMBL" id="ECK9185688.1"/>
    </source>
</evidence>
<evidence type="ECO:0000313" key="46">
    <source>
        <dbReference type="EMBL" id="EDC8474309.1"/>
    </source>
</evidence>
<dbReference type="EMBL" id="CP052803">
    <property type="protein sequence ID" value="QJV38575.1"/>
    <property type="molecule type" value="Genomic_DNA"/>
</dbReference>
<dbReference type="EMBL" id="DAAGSG010000054">
    <property type="protein sequence ID" value="HAB4348970.1"/>
    <property type="molecule type" value="Genomic_DNA"/>
</dbReference>
<dbReference type="EMBL" id="DAARAM010000006">
    <property type="protein sequence ID" value="HAE1618049.1"/>
    <property type="molecule type" value="Genomic_DNA"/>
</dbReference>
<dbReference type="EMBL" id="AALOZJ010000054">
    <property type="protein sequence ID" value="EDB8944539.1"/>
    <property type="molecule type" value="Genomic_DNA"/>
</dbReference>
<evidence type="ECO:0000313" key="63">
    <source>
        <dbReference type="EMBL" id="HAB4533284.1"/>
    </source>
</evidence>
<dbReference type="EMBL" id="AAGJWD010000047">
    <property type="protein sequence ID" value="EBO8617089.1"/>
    <property type="molecule type" value="Genomic_DNA"/>
</dbReference>
<dbReference type="EMBL" id="DAASGW010000011">
    <property type="protein sequence ID" value="HAE5470380.1"/>
    <property type="molecule type" value="Genomic_DNA"/>
</dbReference>
<dbReference type="Gene3D" id="1.10.3790.10">
    <property type="entry name" value="NinB"/>
    <property type="match status" value="1"/>
</dbReference>
<evidence type="ECO:0000313" key="36">
    <source>
        <dbReference type="EMBL" id="ECV1009450.1"/>
    </source>
</evidence>
<dbReference type="EMBL" id="AAKPLR010000074">
    <property type="protein sequence ID" value="ECU2848295.1"/>
    <property type="molecule type" value="Genomic_DNA"/>
</dbReference>
<gene>
    <name evidence="42" type="ORF">A3T68_07850</name>
    <name evidence="39" type="ORF">APS00_24075</name>
    <name evidence="40" type="ORF">AVV94_24515</name>
    <name evidence="41" type="ORF">AYO59_24390</name>
    <name evidence="47" type="ORF">B6H83_23595</name>
    <name evidence="48" type="ORF">B7096_24405</name>
    <name evidence="49" type="ORF">B7906_24505</name>
    <name evidence="43" type="ORF">BCO02_24505</name>
    <name evidence="44" type="ORF">BCO11_24520</name>
    <name evidence="45" type="ORF">BCO24_24580</name>
    <name evidence="46" type="ORF">BKZ14_24535</name>
    <name evidence="50" type="ORF">CBY70_23680</name>
    <name evidence="51" type="ORF">CCQ00_24335</name>
    <name evidence="52" type="ORF">CDE48_24020</name>
    <name evidence="53" type="ORF">CFG52_24185</name>
    <name evidence="29" type="ORF">D4Q57_25160</name>
    <name evidence="7" type="ORF">D6191_24095</name>
    <name evidence="13" type="ORF">D6K77_24220</name>
    <name evidence="91" type="ORF">D7G20_06960</name>
    <name evidence="92" type="ORF">D7G20_14910</name>
    <name evidence="89" type="ORF">D7G23_07150</name>
    <name evidence="90" type="ORF">D7G23_15100</name>
    <name evidence="14" type="ORF">D7X97_25255</name>
    <name evidence="30" type="ORF">DK644_25200</name>
    <name evidence="31" type="ORF">DK658_25000</name>
    <name evidence="26" type="ORF">DKR80_25470</name>
    <name evidence="32" type="ORF">DML76_24680</name>
    <name evidence="33" type="ORF">DML78_24560</name>
    <name evidence="34" type="ORF">DN939_24965</name>
    <name evidence="27" type="ORF">DNT91_25280</name>
    <name evidence="37" type="ORF">DOG78_25030</name>
    <name evidence="12" type="ORF">DRV51_08410</name>
    <name evidence="28" type="ORF">DTE60_25035</name>
    <name evidence="38" type="ORF">DUG45_25325</name>
    <name evidence="35" type="ORF">DVE59_24520</name>
    <name evidence="36" type="ORF">DZ830_25565</name>
    <name evidence="3" type="ORF">E3C53_23180</name>
    <name evidence="24" type="ORF">E4A09_24380</name>
    <name evidence="9" type="ORF">E4S80_23810</name>
    <name evidence="10" type="ORF">E7893_24230</name>
    <name evidence="5" type="ORF">E9406_23230</name>
    <name evidence="15" type="ORF">EAY49_25060</name>
    <name evidence="16" type="ORF">EAY59_24565</name>
    <name evidence="17" type="ORF">EBC42_18360</name>
    <name evidence="18" type="ORF">EI356_24575</name>
    <name evidence="8" type="ORF">EK920_23540</name>
    <name evidence="19" type="ORF">EKK94_24935</name>
    <name evidence="6" type="ORF">EM927_22770</name>
    <name evidence="2" type="ORF">EQ866_24440</name>
    <name evidence="20" type="ORF">EUQ70_18370</name>
    <name evidence="21" type="ORF">EVX96_24155</name>
    <name evidence="4" type="ORF">EX903_23940</name>
    <name evidence="22" type="ORF">EZK84_24260</name>
    <name evidence="11" type="ORF">FA731_24320</name>
    <name evidence="25" type="ORF">FD413_24280</name>
    <name evidence="1" type="ORF">FDA00_23850</name>
    <name evidence="23" type="ORF">FKX15_19750</name>
    <name evidence="68" type="ORF">G0B50_10320</name>
    <name evidence="69" type="ORF">G0B53_10195</name>
    <name evidence="70" type="ORF">G0E12_11220</name>
    <name evidence="71" type="ORF">G2961_00175</name>
    <name evidence="73" type="ORF">G2983_11755</name>
    <name evidence="75" type="ORF">G3333_000644</name>
    <name evidence="72" type="ORF">G3A17_06990</name>
    <name evidence="74" type="ORF">G3A25_00915</name>
    <name evidence="83" type="ORF">G4216_001984</name>
    <name evidence="82" type="ORF">G4217_004910</name>
    <name evidence="77" type="ORF">G4G82_001810</name>
    <name evidence="76" type="ORF">G4G86_001959</name>
    <name evidence="79" type="ORF">G4H61_001405</name>
    <name evidence="80" type="ORF">G4J40_001463</name>
    <name evidence="78" type="ORF">G4K06_001428</name>
    <name evidence="81" type="ORF">G4Q07_002173</name>
    <name evidence="87" type="ORF">G9266_000152</name>
    <name evidence="88" type="ORF">G9344_001033</name>
    <name evidence="86" type="ORF">G9F95_001135</name>
    <name evidence="85" type="ORF">G9G59_002981</name>
    <name evidence="84" type="ORF">G9W71_001959</name>
    <name evidence="65" type="ORF">GB175_13615</name>
    <name evidence="66" type="ORF">GB230_09130</name>
    <name evidence="62" type="ORF">GB408_12300</name>
    <name evidence="67" type="ORF">GB553_11105</name>
    <name evidence="58" type="ORF">GBW26_09275</name>
    <name evidence="59" type="ORF">GBW98_11415</name>
    <name evidence="56" type="ORF">GBX99_07315</name>
    <name evidence="60" type="ORF">GBY47_05965</name>
    <name evidence="55" type="ORF">GBY48_07315</name>
    <name evidence="57" type="ORF">GBY90_06890</name>
    <name evidence="64" type="ORF">GBY91_00720</name>
    <name evidence="63" type="ORF">GBZ01_16830</name>
    <name evidence="61" type="ORF">GBZ23_12990</name>
    <name evidence="54" type="ORF">GDL33_24095</name>
</gene>
<dbReference type="EMBL" id="AAHQDS010000056">
    <property type="protein sequence ID" value="EBZ1339810.1"/>
    <property type="molecule type" value="Genomic_DNA"/>
</dbReference>
<dbReference type="EMBL" id="AAIGEA010000049">
    <property type="protein sequence ID" value="ECD8867114.1"/>
    <property type="molecule type" value="Genomic_DNA"/>
</dbReference>
<dbReference type="EMBL" id="AAKSJL010000077">
    <property type="protein sequence ID" value="ECV5413605.1"/>
    <property type="molecule type" value="Genomic_DNA"/>
</dbReference>
<dbReference type="EMBL" id="AAKLCC010000093">
    <property type="protein sequence ID" value="ECS9071790.1"/>
    <property type="molecule type" value="Genomic_DNA"/>
</dbReference>
<reference evidence="75" key="3">
    <citation type="submission" date="2018-07" db="EMBL/GenBank/DDBJ databases">
        <authorList>
            <consortium name="NCBI Pathogen Detection Project"/>
        </authorList>
    </citation>
    <scope>NUCLEOTIDE SEQUENCE</scope>
    <source>
        <strain evidence="83">07041415_broiler_meat_pESI_ESC-S_2007</strain>
        <strain evidence="68">09051564_79_broiler_meat_pESI_ESC-S_2009</strain>
        <strain evidence="77">12037823_11_broiler_chicken_pESI_CTX_M1_2012</strain>
        <strain evidence="54">13-3055</strain>
        <strain evidence="84">13002124_1_human_pESI_CTX_M1_2013</strain>
        <strain evidence="81">13002124_34_broiler meat_pESI_CTX_M1_2013</strain>
        <strain evidence="82">14026835_human_pESI_CTX_M65_2014</strain>
        <strain evidence="76">14035093_human_pESI_CTX_M1_2014</strain>
        <strain evidence="69">14057027_15_broiler_meat_pESI_CTX_M1_2014</strain>
        <strain evidence="75">Salmonella enterica</strain>
    </source>
</reference>
<dbReference type="EMBL" id="AALSGV010000046">
    <property type="protein sequence ID" value="EDC8474309.1"/>
    <property type="molecule type" value="Genomic_DNA"/>
</dbReference>
<evidence type="ECO:0000313" key="32">
    <source>
        <dbReference type="EMBL" id="ECU0931734.1"/>
    </source>
</evidence>
<dbReference type="EMBL" id="CP052803">
    <property type="protein sequence ID" value="QJV37098.1"/>
    <property type="molecule type" value="Genomic_DNA"/>
</dbReference>
<dbReference type="EMBL" id="DAAHDC010000046">
    <property type="protein sequence ID" value="HAB5560151.1"/>
    <property type="molecule type" value="Genomic_DNA"/>
</dbReference>
<evidence type="ECO:0000313" key="60">
    <source>
        <dbReference type="EMBL" id="HAB4171844.1"/>
    </source>
</evidence>
<evidence type="ECO:0000313" key="2">
    <source>
        <dbReference type="EMBL" id="EBM7866558.1"/>
    </source>
</evidence>
<evidence type="ECO:0000313" key="8">
    <source>
        <dbReference type="EMBL" id="EBO8617089.1"/>
    </source>
</evidence>
<dbReference type="EMBL" id="AAKLTB010000154">
    <property type="protein sequence ID" value="ECT1142995.1"/>
    <property type="molecule type" value="Genomic_DNA"/>
</dbReference>
<dbReference type="EMBL" id="AALOZA010000044">
    <property type="protein sequence ID" value="EDB8897742.1"/>
    <property type="molecule type" value="Genomic_DNA"/>
</dbReference>
<dbReference type="EMBL" id="AAKLIB010000093">
    <property type="protein sequence ID" value="ECS9814883.1"/>
    <property type="molecule type" value="Genomic_DNA"/>
</dbReference>
<dbReference type="EMBL" id="DAAQZO010000029">
    <property type="protein sequence ID" value="HAE1585203.1"/>
    <property type="molecule type" value="Genomic_DNA"/>
</dbReference>
<dbReference type="EMBL" id="DAATCB010000004">
    <property type="protein sequence ID" value="HAE7977645.1"/>
    <property type="molecule type" value="Genomic_DNA"/>
</dbReference>
<dbReference type="EMBL" id="DAATTM010000045">
    <property type="protein sequence ID" value="HAF0041824.1"/>
    <property type="molecule type" value="Genomic_DNA"/>
</dbReference>
<organism evidence="75">
    <name type="scientific">Salmonella infantis</name>
    <dbReference type="NCBI Taxonomy" id="595"/>
    <lineage>
        <taxon>Bacteria</taxon>
        <taxon>Pseudomonadati</taxon>
        <taxon>Pseudomonadota</taxon>
        <taxon>Gammaproteobacteria</taxon>
        <taxon>Enterobacterales</taxon>
        <taxon>Enterobacteriaceae</taxon>
        <taxon>Salmonella</taxon>
    </lineage>
</organism>
<dbReference type="EMBL" id="AAKSRR010000072">
    <property type="protein sequence ID" value="ECV1009450.1"/>
    <property type="molecule type" value="Genomic_DNA"/>
</dbReference>
<evidence type="ECO:0000313" key="57">
    <source>
        <dbReference type="EMBL" id="HAB1819698.1"/>
    </source>
</evidence>
<dbReference type="EMBL" id="DAAGMV010000006">
    <property type="protein sequence ID" value="HAB3717283.1"/>
    <property type="molecule type" value="Genomic_DNA"/>
</dbReference>
<dbReference type="EMBL" id="AAGHXE010000143">
    <property type="protein sequence ID" value="EBO2481915.1"/>
    <property type="molecule type" value="Genomic_DNA"/>
</dbReference>
<dbReference type="EMBL" id="DAAHEK010000005">
    <property type="protein sequence ID" value="HAB5773977.1"/>
    <property type="molecule type" value="Genomic_DNA"/>
</dbReference>
<evidence type="ECO:0000313" key="48">
    <source>
        <dbReference type="EMBL" id="EDG6141251.1"/>
    </source>
</evidence>
<dbReference type="EMBL" id="AAMETK010000041">
    <property type="protein sequence ID" value="EDG6141251.1"/>
    <property type="molecule type" value="Genomic_DNA"/>
</dbReference>
<dbReference type="RefSeq" id="WP_023993435.1">
    <property type="nucleotide sequence ID" value="NZ_CAJCKB010000001.1"/>
</dbReference>
<evidence type="ECO:0000313" key="92">
    <source>
        <dbReference type="EMBL" id="QJV38575.1"/>
    </source>
</evidence>
<evidence type="ECO:0000313" key="24">
    <source>
        <dbReference type="EMBL" id="ECD8867114.1"/>
    </source>
</evidence>
<reference evidence="89" key="7">
    <citation type="submission" date="2020-04" db="EMBL/GenBank/DDBJ databases">
        <title>The Salmonella enterica Resistant Infantis in Poultry (RIP) Clone Continues to Spread and Recombine in the United States.</title>
        <authorList>
            <person name="Tyson G.H."/>
            <person name="Li C."/>
            <person name="Harrison L."/>
            <person name="Martin G."/>
            <person name="Hsu C.-H."/>
            <person name="Tate H."/>
            <person name="Tran T.-T.T."/>
            <person name="Strain E."/>
            <person name="Zhao S."/>
        </authorList>
    </citation>
    <scope>NUCLEOTIDE SEQUENCE</scope>
    <source>
        <strain evidence="91">CVM N17S973</strain>
        <strain evidence="89">CVM N17S976</strain>
    </source>
</reference>
<dbReference type="EMBL" id="DAAWEB010000001">
    <property type="protein sequence ID" value="HAF7562583.1"/>
    <property type="molecule type" value="Genomic_DNA"/>
</dbReference>